<dbReference type="RefSeq" id="WP_353543277.1">
    <property type="nucleotide sequence ID" value="NZ_BAABRN010000045.1"/>
</dbReference>
<evidence type="ECO:0000313" key="2">
    <source>
        <dbReference type="EMBL" id="GAA5503306.1"/>
    </source>
</evidence>
<dbReference type="InterPro" id="IPR010093">
    <property type="entry name" value="SinI_DNA-bd"/>
</dbReference>
<protein>
    <recommendedName>
        <fullName evidence="1">Helix-turn-helix domain-containing protein</fullName>
    </recommendedName>
</protein>
<evidence type="ECO:0000313" key="3">
    <source>
        <dbReference type="Proteomes" id="UP001458946"/>
    </source>
</evidence>
<accession>A0ABP9VF09</accession>
<proteinExistence type="predicted"/>
<sequence length="67" mass="7143">MTTLDTPLSIPEAAQHLGIGLGAIRAAIEKGDLKAINIGTKGRAHWRISPADLEKWRASLPTNEAAK</sequence>
<dbReference type="Proteomes" id="UP001458946">
    <property type="component" value="Unassembled WGS sequence"/>
</dbReference>
<organism evidence="2 3">
    <name type="scientific">Deinococcus xinjiangensis</name>
    <dbReference type="NCBI Taxonomy" id="457454"/>
    <lineage>
        <taxon>Bacteria</taxon>
        <taxon>Thermotogati</taxon>
        <taxon>Deinococcota</taxon>
        <taxon>Deinococci</taxon>
        <taxon>Deinococcales</taxon>
        <taxon>Deinococcaceae</taxon>
        <taxon>Deinococcus</taxon>
    </lineage>
</organism>
<feature type="domain" description="Helix-turn-helix" evidence="1">
    <location>
        <begin position="8"/>
        <end position="58"/>
    </location>
</feature>
<name>A0ABP9VF09_9DEIO</name>
<keyword evidence="3" id="KW-1185">Reference proteome</keyword>
<dbReference type="InterPro" id="IPR041657">
    <property type="entry name" value="HTH_17"/>
</dbReference>
<reference evidence="2 3" key="1">
    <citation type="submission" date="2024-02" db="EMBL/GenBank/DDBJ databases">
        <title>Deinococcus xinjiangensis NBRC 107630.</title>
        <authorList>
            <person name="Ichikawa N."/>
            <person name="Katano-Makiyama Y."/>
            <person name="Hidaka K."/>
        </authorList>
    </citation>
    <scope>NUCLEOTIDE SEQUENCE [LARGE SCALE GENOMIC DNA]</scope>
    <source>
        <strain evidence="2 3">NBRC 107630</strain>
    </source>
</reference>
<dbReference type="Pfam" id="PF12728">
    <property type="entry name" value="HTH_17"/>
    <property type="match status" value="1"/>
</dbReference>
<comment type="caution">
    <text evidence="2">The sequence shown here is derived from an EMBL/GenBank/DDBJ whole genome shotgun (WGS) entry which is preliminary data.</text>
</comment>
<evidence type="ECO:0000259" key="1">
    <source>
        <dbReference type="Pfam" id="PF12728"/>
    </source>
</evidence>
<dbReference type="NCBIfam" id="TIGR01764">
    <property type="entry name" value="excise"/>
    <property type="match status" value="1"/>
</dbReference>
<gene>
    <name evidence="2" type="ORF">Dxin01_03061</name>
</gene>
<dbReference type="EMBL" id="BAABRN010000045">
    <property type="protein sequence ID" value="GAA5503306.1"/>
    <property type="molecule type" value="Genomic_DNA"/>
</dbReference>